<organism evidence="2 3">
    <name type="scientific">Clostridium carnis</name>
    <dbReference type="NCBI Taxonomy" id="1530"/>
    <lineage>
        <taxon>Bacteria</taxon>
        <taxon>Bacillati</taxon>
        <taxon>Bacillota</taxon>
        <taxon>Clostridia</taxon>
        <taxon>Eubacteriales</taxon>
        <taxon>Clostridiaceae</taxon>
        <taxon>Clostridium</taxon>
    </lineage>
</organism>
<keyword evidence="3" id="KW-1185">Reference proteome</keyword>
<accession>A0ABY6T1D3</accession>
<feature type="coiled-coil region" evidence="1">
    <location>
        <begin position="54"/>
        <end position="81"/>
    </location>
</feature>
<evidence type="ECO:0000313" key="3">
    <source>
        <dbReference type="Proteomes" id="UP000277570"/>
    </source>
</evidence>
<sequence>MELLHDTHSEYVLDALQRDLNQNKEKILSIMPEMEYTVQSLIEIALEIAEREKMKEIELIKQRLKNDLNLTEEKIDFILKKYSI</sequence>
<evidence type="ECO:0000256" key="1">
    <source>
        <dbReference type="SAM" id="Coils"/>
    </source>
</evidence>
<dbReference type="EMBL" id="UYIN01000024">
    <property type="protein sequence ID" value="VDG74727.1"/>
    <property type="molecule type" value="Genomic_DNA"/>
</dbReference>
<dbReference type="RefSeq" id="WP_125150274.1">
    <property type="nucleotide sequence ID" value="NZ_UYIN01000024.1"/>
</dbReference>
<name>A0ABY6T1D3_9CLOT</name>
<proteinExistence type="predicted"/>
<reference evidence="2 3" key="1">
    <citation type="submission" date="2018-11" db="EMBL/GenBank/DDBJ databases">
        <authorList>
            <consortium name="Pathogen Informatics"/>
        </authorList>
    </citation>
    <scope>NUCLEOTIDE SEQUENCE [LARGE SCALE GENOMIC DNA]</scope>
    <source>
        <strain evidence="2 3">NCTC10913</strain>
    </source>
</reference>
<protein>
    <submittedName>
        <fullName evidence="2">Uncharacterized protein</fullName>
    </submittedName>
</protein>
<evidence type="ECO:0000313" key="2">
    <source>
        <dbReference type="EMBL" id="VDG74727.1"/>
    </source>
</evidence>
<dbReference type="Proteomes" id="UP000277570">
    <property type="component" value="Unassembled WGS sequence"/>
</dbReference>
<keyword evidence="1" id="KW-0175">Coiled coil</keyword>
<comment type="caution">
    <text evidence="2">The sequence shown here is derived from an EMBL/GenBank/DDBJ whole genome shotgun (WGS) entry which is preliminary data.</text>
</comment>
<gene>
    <name evidence="2" type="ORF">NCTC10913_04973</name>
</gene>